<reference evidence="1 2" key="1">
    <citation type="submission" date="2018-08" db="EMBL/GenBank/DDBJ databases">
        <authorList>
            <person name="Amani N.Z."/>
            <person name="Ambroziak M.E."/>
            <person name="Biju A."/>
            <person name="Bushnell W."/>
            <person name="Calia C.N."/>
            <person name="Chen Y.J."/>
            <person name="Hill L.T."/>
            <person name="Karpinska S."/>
            <person name="Martinez K.C."/>
            <person name="Medwid J.R."/>
            <person name="Nguyen C."/>
            <person name="Oliver A."/>
            <person name="Pham J.P."/>
            <person name="Ramsey M.R."/>
            <person name="Ravi S."/>
            <person name="Sardina J.R."/>
            <person name="Senecal S.L."/>
            <person name="Sheen J."/>
            <person name="Shende N.V."/>
            <person name="Shi C.Y."/>
            <person name="Stuart L.C."/>
            <person name="Vu L."/>
            <person name="Wang L.Q."/>
            <person name="West L.J."/>
            <person name="Westgaard A.C."/>
            <person name="Liu R.B."/>
            <person name="Pierce E.C."/>
            <person name="Mohan S."/>
            <person name="Pogliano J."/>
            <person name="Delesalle V.A."/>
            <person name="Garlena R.A."/>
            <person name="Russell D.A."/>
            <person name="Pope W.H."/>
            <person name="Jacobs-Sera D."/>
            <person name="Hatfull G.F."/>
        </authorList>
    </citation>
    <scope>NUCLEOTIDE SEQUENCE [LARGE SCALE GENOMIC DNA]</scope>
</reference>
<protein>
    <submittedName>
        <fullName evidence="1">Minor tail protein</fullName>
    </submittedName>
</protein>
<gene>
    <name evidence="1" type="primary">21</name>
    <name evidence="1" type="ORF">SEA_DAROLANDSTONE_21</name>
</gene>
<name>A0A386KLA9_9CAUD</name>
<dbReference type="RefSeq" id="YP_009812932.1">
    <property type="nucleotide sequence ID" value="NC_048072.1"/>
</dbReference>
<sequence length="524" mass="52763">MPLPEGIPTVRLTGRFLTPDGRPLTGQVVLRAPSLVTFGAYDVILGGPVTAPLDSTGAFEVVLPATDAPGMNPDDWSYQVAEQLAGVAVNRVYSILLPSESPEVDLADIAPTDPSTPNYVAVRGDSAYEVAVEQGFTGTLPQWLASLVGPQGVKGNTGSTGPAGADAYAVAVAAGYSGTRAQWLASLVGPQGVKGDQGAAGTPGTPGAPGVVQSVNGQSVAAVVLAAADVGAIPATAAGAANGVAQLGTDGKVPAAQLPTSSGGGAVASVNGYTGTVVLAAGDVGAATAAHTHTAAAVGALATTARAAANGVASLDSTTRIPVAQMPTVVPKNVWTPQALGFQAWACDPYGVANPVAKYLAPQRLYLTGVNITESTTVTKAVMFARGYGGVTTNRYMAGIYREDGTRVVASSNVALTMAGQETGTLPAMDSNHIGAVPLSFTSTTLAPGRYWVAWLMTTGGTADFSFYHVQNEAPVAAANFFMTTTPFPRAWYIAAQSTLPTTVSPTAATALADHDIPIVALAA</sequence>
<keyword evidence="2" id="KW-1185">Reference proteome</keyword>
<dbReference type="GeneID" id="55004005"/>
<proteinExistence type="predicted"/>
<dbReference type="Proteomes" id="UP000282247">
    <property type="component" value="Segment"/>
</dbReference>
<dbReference type="EMBL" id="MH825699">
    <property type="protein sequence ID" value="AYD86212.1"/>
    <property type="molecule type" value="Genomic_DNA"/>
</dbReference>
<accession>A0A386KLA9</accession>
<dbReference type="KEGG" id="vg:55004005"/>
<organism evidence="1 2">
    <name type="scientific">Streptomyces phage Darolandstone</name>
    <dbReference type="NCBI Taxonomy" id="2315716"/>
    <lineage>
        <taxon>Viruses</taxon>
        <taxon>Duplodnaviria</taxon>
        <taxon>Heunggongvirae</taxon>
        <taxon>Uroviricota</taxon>
        <taxon>Caudoviricetes</taxon>
        <taxon>Raleighvirus</taxon>
        <taxon>Raleighvirus darolandstone</taxon>
    </lineage>
</organism>
<evidence type="ECO:0000313" key="2">
    <source>
        <dbReference type="Proteomes" id="UP000282247"/>
    </source>
</evidence>
<evidence type="ECO:0000313" key="1">
    <source>
        <dbReference type="EMBL" id="AYD86212.1"/>
    </source>
</evidence>